<name>A0A3P6EEN4_BRAOL</name>
<sequence length="73" mass="8444">MMRRSSFASSQTETTRMGINEVSLKTVNIHHAVELKKKQMCGLRSTFQELRCRKYLILFEITLSRGLNIPQVS</sequence>
<proteinExistence type="predicted"/>
<evidence type="ECO:0000313" key="1">
    <source>
        <dbReference type="EMBL" id="VDD30912.1"/>
    </source>
</evidence>
<gene>
    <name evidence="1" type="ORF">BOLC9T56235H</name>
</gene>
<reference evidence="1" key="1">
    <citation type="submission" date="2018-11" db="EMBL/GenBank/DDBJ databases">
        <authorList>
            <consortium name="Genoscope - CEA"/>
            <person name="William W."/>
        </authorList>
    </citation>
    <scope>NUCLEOTIDE SEQUENCE</scope>
</reference>
<accession>A0A3P6EEN4</accession>
<protein>
    <submittedName>
        <fullName evidence="1">Uncharacterized protein</fullName>
    </submittedName>
</protein>
<dbReference type="EMBL" id="LR031875">
    <property type="protein sequence ID" value="VDD30912.1"/>
    <property type="molecule type" value="Genomic_DNA"/>
</dbReference>
<organism evidence="1">
    <name type="scientific">Brassica oleracea</name>
    <name type="common">Wild cabbage</name>
    <dbReference type="NCBI Taxonomy" id="3712"/>
    <lineage>
        <taxon>Eukaryota</taxon>
        <taxon>Viridiplantae</taxon>
        <taxon>Streptophyta</taxon>
        <taxon>Embryophyta</taxon>
        <taxon>Tracheophyta</taxon>
        <taxon>Spermatophyta</taxon>
        <taxon>Magnoliopsida</taxon>
        <taxon>eudicotyledons</taxon>
        <taxon>Gunneridae</taxon>
        <taxon>Pentapetalae</taxon>
        <taxon>rosids</taxon>
        <taxon>malvids</taxon>
        <taxon>Brassicales</taxon>
        <taxon>Brassicaceae</taxon>
        <taxon>Brassiceae</taxon>
        <taxon>Brassica</taxon>
    </lineage>
</organism>
<dbReference type="AlphaFoldDB" id="A0A3P6EEN4"/>